<proteinExistence type="predicted"/>
<evidence type="ECO:0000256" key="1">
    <source>
        <dbReference type="SAM" id="Phobius"/>
    </source>
</evidence>
<feature type="transmembrane region" description="Helical" evidence="1">
    <location>
        <begin position="265"/>
        <end position="288"/>
    </location>
</feature>
<dbReference type="RefSeq" id="WP_242613499.1">
    <property type="nucleotide sequence ID" value="NZ_SGWQ01000006.1"/>
</dbReference>
<dbReference type="GO" id="GO:0005886">
    <property type="term" value="C:plasma membrane"/>
    <property type="evidence" value="ECO:0007669"/>
    <property type="project" value="TreeGrafter"/>
</dbReference>
<dbReference type="PANTHER" id="PTHR34821">
    <property type="entry name" value="INNER MEMBRANE PROTEIN YDCZ"/>
    <property type="match status" value="1"/>
</dbReference>
<protein>
    <submittedName>
        <fullName evidence="2">Transporter family-2 protein</fullName>
    </submittedName>
</protein>
<feature type="transmembrane region" description="Helical" evidence="1">
    <location>
        <begin position="143"/>
        <end position="164"/>
    </location>
</feature>
<organism evidence="2 3">
    <name type="scientific">Herbihabitans rhizosphaerae</name>
    <dbReference type="NCBI Taxonomy" id="1872711"/>
    <lineage>
        <taxon>Bacteria</taxon>
        <taxon>Bacillati</taxon>
        <taxon>Actinomycetota</taxon>
        <taxon>Actinomycetes</taxon>
        <taxon>Pseudonocardiales</taxon>
        <taxon>Pseudonocardiaceae</taxon>
        <taxon>Herbihabitans</taxon>
    </lineage>
</organism>
<sequence length="319" mass="31752">MTLAHTAPTRSERALGIALAAIAGLGLAVQSRINGELGARLHDGVLAALISFGTGLVLLAVIVPSMPKVRGGFAGVRTAVRDRSLRPWHLLGGVAGATFVASQALTVPSIGVAMFTVAMVTGQMFSGLAVDKVGLGPAGSHPLTLPRVLGAGLTVVAVIGAMSGQLDGTTALWLLVLPLLAGCGIAVQQAVNGRVRAAADSAITATMINFGTGTIALGIAWAVSLAVRGGPEPLPGTPWLYVGGPIGIVVIGVTAAGVRWTGVLLFGLTAIAGQLVGAVLVDLLAPAADDHLDTATLIGAGLTLIAVGIANLPARRRAG</sequence>
<feature type="transmembrane region" description="Helical" evidence="1">
    <location>
        <begin position="88"/>
        <end position="106"/>
    </location>
</feature>
<feature type="transmembrane region" description="Helical" evidence="1">
    <location>
        <begin position="112"/>
        <end position="131"/>
    </location>
</feature>
<keyword evidence="3" id="KW-1185">Reference proteome</keyword>
<dbReference type="PANTHER" id="PTHR34821:SF2">
    <property type="entry name" value="INNER MEMBRANE PROTEIN YDCZ"/>
    <property type="match status" value="1"/>
</dbReference>
<dbReference type="Pfam" id="PF04657">
    <property type="entry name" value="DMT_YdcZ"/>
    <property type="match status" value="2"/>
</dbReference>
<accession>A0A4Q7KMT1</accession>
<feature type="transmembrane region" description="Helical" evidence="1">
    <location>
        <begin position="203"/>
        <end position="227"/>
    </location>
</feature>
<keyword evidence="1" id="KW-0472">Membrane</keyword>
<feature type="transmembrane region" description="Helical" evidence="1">
    <location>
        <begin position="239"/>
        <end position="258"/>
    </location>
</feature>
<dbReference type="EMBL" id="SGWQ01000006">
    <property type="protein sequence ID" value="RZS36911.1"/>
    <property type="molecule type" value="Genomic_DNA"/>
</dbReference>
<feature type="transmembrane region" description="Helical" evidence="1">
    <location>
        <begin position="46"/>
        <end position="67"/>
    </location>
</feature>
<evidence type="ECO:0000313" key="2">
    <source>
        <dbReference type="EMBL" id="RZS36911.1"/>
    </source>
</evidence>
<keyword evidence="1" id="KW-1133">Transmembrane helix</keyword>
<evidence type="ECO:0000313" key="3">
    <source>
        <dbReference type="Proteomes" id="UP000294257"/>
    </source>
</evidence>
<feature type="transmembrane region" description="Helical" evidence="1">
    <location>
        <begin position="294"/>
        <end position="314"/>
    </location>
</feature>
<name>A0A4Q7KMT1_9PSEU</name>
<gene>
    <name evidence="2" type="ORF">EV193_106145</name>
</gene>
<dbReference type="InterPro" id="IPR006750">
    <property type="entry name" value="YdcZ"/>
</dbReference>
<dbReference type="Proteomes" id="UP000294257">
    <property type="component" value="Unassembled WGS sequence"/>
</dbReference>
<feature type="transmembrane region" description="Helical" evidence="1">
    <location>
        <begin position="170"/>
        <end position="191"/>
    </location>
</feature>
<comment type="caution">
    <text evidence="2">The sequence shown here is derived from an EMBL/GenBank/DDBJ whole genome shotgun (WGS) entry which is preliminary data.</text>
</comment>
<keyword evidence="1" id="KW-0812">Transmembrane</keyword>
<dbReference type="AlphaFoldDB" id="A0A4Q7KMT1"/>
<reference evidence="2 3" key="1">
    <citation type="submission" date="2019-02" db="EMBL/GenBank/DDBJ databases">
        <title>Genomic Encyclopedia of Type Strains, Phase IV (KMG-IV): sequencing the most valuable type-strain genomes for metagenomic binning, comparative biology and taxonomic classification.</title>
        <authorList>
            <person name="Goeker M."/>
        </authorList>
    </citation>
    <scope>NUCLEOTIDE SEQUENCE [LARGE SCALE GENOMIC DNA]</scope>
    <source>
        <strain evidence="2 3">DSM 101727</strain>
    </source>
</reference>